<dbReference type="InterPro" id="IPR022842">
    <property type="entry name" value="RNAP_Rpo3/Rpb3/RPAC1"/>
</dbReference>
<evidence type="ECO:0000256" key="3">
    <source>
        <dbReference type="ARBA" id="ARBA00025804"/>
    </source>
</evidence>
<dbReference type="InterPro" id="IPR011263">
    <property type="entry name" value="DNA-dir_RNA_pol_RpoA/D/Rpb3"/>
</dbReference>
<evidence type="ECO:0000256" key="2">
    <source>
        <dbReference type="ARBA" id="ARBA00023163"/>
    </source>
</evidence>
<feature type="domain" description="DNA-directed RNA polymerase RpoA/D/Rpb3-type" evidence="4">
    <location>
        <begin position="22"/>
        <end position="275"/>
    </location>
</feature>
<reference evidence="5" key="1">
    <citation type="journal article" date="2015" name="Nature">
        <title>Complex archaea that bridge the gap between prokaryotes and eukaryotes.</title>
        <authorList>
            <person name="Spang A."/>
            <person name="Saw J.H."/>
            <person name="Jorgensen S.L."/>
            <person name="Zaremba-Niedzwiedzka K."/>
            <person name="Martijn J."/>
            <person name="Lind A.E."/>
            <person name="van Eijk R."/>
            <person name="Schleper C."/>
            <person name="Guy L."/>
            <person name="Ettema T.J."/>
        </authorList>
    </citation>
    <scope>NUCLEOTIDE SEQUENCE</scope>
</reference>
<evidence type="ECO:0000259" key="4">
    <source>
        <dbReference type="SMART" id="SM00662"/>
    </source>
</evidence>
<dbReference type="GO" id="GO:0000428">
    <property type="term" value="C:DNA-directed RNA polymerase complex"/>
    <property type="evidence" value="ECO:0007669"/>
    <property type="project" value="UniProtKB-KW"/>
</dbReference>
<organism evidence="5">
    <name type="scientific">uncultured organism</name>
    <dbReference type="NCBI Taxonomy" id="155900"/>
    <lineage>
        <taxon>unclassified sequences</taxon>
        <taxon>environmental samples</taxon>
    </lineage>
</organism>
<dbReference type="SUPFAM" id="SSF55257">
    <property type="entry name" value="RBP11-like subunits of RNA polymerase"/>
    <property type="match status" value="1"/>
</dbReference>
<keyword evidence="1 5" id="KW-0240">DNA-directed RNA polymerase</keyword>
<evidence type="ECO:0000313" key="5">
    <source>
        <dbReference type="EMBL" id="AKC94962.1"/>
    </source>
</evidence>
<dbReference type="Gene3D" id="3.30.70.3110">
    <property type="match status" value="1"/>
</dbReference>
<dbReference type="HAMAP" id="MF_00320">
    <property type="entry name" value="RNApol_arch_Rpo3"/>
    <property type="match status" value="1"/>
</dbReference>
<dbReference type="InterPro" id="IPR011262">
    <property type="entry name" value="DNA-dir_RNA_pol_insert"/>
</dbReference>
<dbReference type="GO" id="GO:0006351">
    <property type="term" value="P:DNA-templated transcription"/>
    <property type="evidence" value="ECO:0007669"/>
    <property type="project" value="InterPro"/>
</dbReference>
<dbReference type="EMBL" id="KP869691">
    <property type="protein sequence ID" value="AKC94962.1"/>
    <property type="molecule type" value="Genomic_DNA"/>
</dbReference>
<sequence>MICSIMDVRNLPVSNAESNPNILKFIITGAIPAFANALRRTIMSYVPTIAIDEVIMVENNTAMFDEYITHRLGLIPLNSDIDDLNLQSECDVCDGAGCTSCTVTLTLTQETDLSTSLIIKSSDLIPDDHRVYPIVDEIPIMKMGPDQRLILEAVARFGNGREHAKWQPTASIGFQYMPTIEIRPGSKFSKKVVEACPRDVLDYDEKNQSINIKDLLACNLCMECVEVAEENAIEVKGDSTQIIFLLETNGALPVENIVTKASEILVEMTENFIEGFQEAVELAENEPNTMKRVVTFERIPMTGKEYETE</sequence>
<dbReference type="SUPFAM" id="SSF56553">
    <property type="entry name" value="Insert subdomain of RNA polymerase alpha subunit"/>
    <property type="match status" value="1"/>
</dbReference>
<protein>
    <submittedName>
        <fullName evidence="5">Putative DNA-directed RNA polymerase subunit D</fullName>
    </submittedName>
</protein>
<dbReference type="Pfam" id="PF01193">
    <property type="entry name" value="RNA_pol_L"/>
    <property type="match status" value="1"/>
</dbReference>
<dbReference type="GO" id="GO:0046983">
    <property type="term" value="F:protein dimerization activity"/>
    <property type="evidence" value="ECO:0007669"/>
    <property type="project" value="InterPro"/>
</dbReference>
<dbReference type="InterPro" id="IPR050518">
    <property type="entry name" value="Rpo3/RPB3_RNA_Pol_subunit"/>
</dbReference>
<evidence type="ECO:0000256" key="1">
    <source>
        <dbReference type="ARBA" id="ARBA00022478"/>
    </source>
</evidence>
<dbReference type="InterPro" id="IPR036603">
    <property type="entry name" value="RBP11-like"/>
</dbReference>
<dbReference type="PANTHER" id="PTHR11800">
    <property type="entry name" value="DNA-DIRECTED RNA POLYMERASE"/>
    <property type="match status" value="1"/>
</dbReference>
<dbReference type="Gene3D" id="3.30.1360.10">
    <property type="entry name" value="RNA polymerase, RBP11-like subunit"/>
    <property type="match status" value="1"/>
</dbReference>
<dbReference type="NCBIfam" id="NF001988">
    <property type="entry name" value="PRK00783.1"/>
    <property type="match status" value="1"/>
</dbReference>
<dbReference type="AlphaFoldDB" id="A0A0F6PZY7"/>
<dbReference type="PANTHER" id="PTHR11800:SF2">
    <property type="entry name" value="DNA-DIRECTED RNA POLYMERASE II SUBUNIT RPB3"/>
    <property type="match status" value="1"/>
</dbReference>
<accession>A0A0F6PZY7</accession>
<dbReference type="Pfam" id="PF01000">
    <property type="entry name" value="RNA_pol_A_bac"/>
    <property type="match status" value="1"/>
</dbReference>
<dbReference type="GO" id="GO:0003899">
    <property type="term" value="F:DNA-directed RNA polymerase activity"/>
    <property type="evidence" value="ECO:0007669"/>
    <property type="project" value="InterPro"/>
</dbReference>
<comment type="similarity">
    <text evidence="3">Belongs to the archaeal Rpo3/eukaryotic RPB3 RNA polymerase subunit family.</text>
</comment>
<proteinExistence type="inferred from homology"/>
<dbReference type="Gene3D" id="2.170.120.12">
    <property type="entry name" value="DNA-directed RNA polymerase, insert domain"/>
    <property type="match status" value="1"/>
</dbReference>
<name>A0A0F6PZY7_9ZZZZ</name>
<keyword evidence="2" id="KW-0804">Transcription</keyword>
<dbReference type="InterPro" id="IPR036643">
    <property type="entry name" value="RNApol_insert_sf"/>
</dbReference>
<dbReference type="SMART" id="SM00662">
    <property type="entry name" value="RPOLD"/>
    <property type="match status" value="1"/>
</dbReference>